<keyword evidence="1" id="KW-0812">Transmembrane</keyword>
<organism evidence="2 3">
    <name type="scientific">Natrinema salaciae</name>
    <dbReference type="NCBI Taxonomy" id="1186196"/>
    <lineage>
        <taxon>Archaea</taxon>
        <taxon>Methanobacteriati</taxon>
        <taxon>Methanobacteriota</taxon>
        <taxon>Stenosarchaea group</taxon>
        <taxon>Halobacteria</taxon>
        <taxon>Halobacteriales</taxon>
        <taxon>Natrialbaceae</taxon>
        <taxon>Natrinema</taxon>
    </lineage>
</organism>
<feature type="transmembrane region" description="Helical" evidence="1">
    <location>
        <begin position="75"/>
        <end position="99"/>
    </location>
</feature>
<gene>
    <name evidence="2" type="ORF">SAMN04489841_4619</name>
</gene>
<dbReference type="AlphaFoldDB" id="A0A1H9S7R1"/>
<sequence length="115" mass="11917">MSNWVLDPDTVSGTALIVACVLSGYHDGAQSSDGTRAGAVTAAIGGVPILLWQSGTTALEWWNHPILVDLVGDSWLMAASSVAAAGCTVVIGVVVFLIVGQLRGFIGGWLHDRLD</sequence>
<dbReference type="Proteomes" id="UP000199114">
    <property type="component" value="Unassembled WGS sequence"/>
</dbReference>
<reference evidence="3" key="1">
    <citation type="submission" date="2016-10" db="EMBL/GenBank/DDBJ databases">
        <authorList>
            <person name="Varghese N."/>
            <person name="Submissions S."/>
        </authorList>
    </citation>
    <scope>NUCLEOTIDE SEQUENCE [LARGE SCALE GENOMIC DNA]</scope>
    <source>
        <strain evidence="3">DSM 25055</strain>
    </source>
</reference>
<evidence type="ECO:0000313" key="3">
    <source>
        <dbReference type="Proteomes" id="UP000199114"/>
    </source>
</evidence>
<evidence type="ECO:0000256" key="1">
    <source>
        <dbReference type="SAM" id="Phobius"/>
    </source>
</evidence>
<dbReference type="Pfam" id="PF17647">
    <property type="entry name" value="DUF5518"/>
    <property type="match status" value="1"/>
</dbReference>
<protein>
    <submittedName>
        <fullName evidence="2">Uncharacterized protein</fullName>
    </submittedName>
</protein>
<dbReference type="InterPro" id="IPR040493">
    <property type="entry name" value="DUF5518"/>
</dbReference>
<dbReference type="EMBL" id="FOFD01000008">
    <property type="protein sequence ID" value="SER81076.1"/>
    <property type="molecule type" value="Genomic_DNA"/>
</dbReference>
<keyword evidence="1" id="KW-1133">Transmembrane helix</keyword>
<evidence type="ECO:0000313" key="2">
    <source>
        <dbReference type="EMBL" id="SER81076.1"/>
    </source>
</evidence>
<keyword evidence="3" id="KW-1185">Reference proteome</keyword>
<keyword evidence="1" id="KW-0472">Membrane</keyword>
<name>A0A1H9S7R1_9EURY</name>
<proteinExistence type="predicted"/>
<accession>A0A1H9S7R1</accession>